<sequence length="237" mass="24457">MPQVLSEQDLDHVRGELTEGRLPIVWFTSSAVGVEEGRSGKVLALGDESEGDFIQVRPTGSMDVLSFSPSEVTITKPSRKRTVTPTEEVPVTTAEAESPNEAPASPAPSPAAESSAPAAPAAESAPSVPAEKPAEKPKPAKPAAKKAPAAGAAELTVTLTATADGEWTVEVVSGKKKVKPAPVAAANVANLAAELPEEAAEAVQSVIDAARERHRQRVEQLQAELAAAQQALEELAG</sequence>
<dbReference type="Pfam" id="PF19844">
    <property type="entry name" value="DUF6319"/>
    <property type="match status" value="1"/>
</dbReference>
<feature type="region of interest" description="Disordered" evidence="1">
    <location>
        <begin position="72"/>
        <end position="151"/>
    </location>
</feature>
<evidence type="ECO:0000313" key="2">
    <source>
        <dbReference type="EMBL" id="MBB4677575.1"/>
    </source>
</evidence>
<evidence type="ECO:0000313" key="3">
    <source>
        <dbReference type="Proteomes" id="UP000533598"/>
    </source>
</evidence>
<evidence type="ECO:0000256" key="1">
    <source>
        <dbReference type="SAM" id="MobiDB-lite"/>
    </source>
</evidence>
<protein>
    <submittedName>
        <fullName evidence="2">Type IV secretory pathway VirB10-like protein</fullName>
    </submittedName>
</protein>
<dbReference type="AlphaFoldDB" id="A0A7W7CAI4"/>
<name>A0A7W7CAI4_9PSEU</name>
<keyword evidence="3" id="KW-1185">Reference proteome</keyword>
<feature type="compositionally biased region" description="Low complexity" evidence="1">
    <location>
        <begin position="83"/>
        <end position="131"/>
    </location>
</feature>
<accession>A0A7W7CAI4</accession>
<dbReference type="RefSeq" id="WP_185003503.1">
    <property type="nucleotide sequence ID" value="NZ_BAAAUI010000047.1"/>
</dbReference>
<dbReference type="Proteomes" id="UP000533598">
    <property type="component" value="Unassembled WGS sequence"/>
</dbReference>
<gene>
    <name evidence="2" type="ORF">HNR67_003693</name>
</gene>
<proteinExistence type="predicted"/>
<organism evidence="2 3">
    <name type="scientific">Crossiella cryophila</name>
    <dbReference type="NCBI Taxonomy" id="43355"/>
    <lineage>
        <taxon>Bacteria</taxon>
        <taxon>Bacillati</taxon>
        <taxon>Actinomycetota</taxon>
        <taxon>Actinomycetes</taxon>
        <taxon>Pseudonocardiales</taxon>
        <taxon>Pseudonocardiaceae</taxon>
        <taxon>Crossiella</taxon>
    </lineage>
</organism>
<reference evidence="2 3" key="1">
    <citation type="submission" date="2020-08" db="EMBL/GenBank/DDBJ databases">
        <title>Sequencing the genomes of 1000 actinobacteria strains.</title>
        <authorList>
            <person name="Klenk H.-P."/>
        </authorList>
    </citation>
    <scope>NUCLEOTIDE SEQUENCE [LARGE SCALE GENOMIC DNA]</scope>
    <source>
        <strain evidence="2 3">DSM 44230</strain>
    </source>
</reference>
<dbReference type="EMBL" id="JACHMH010000001">
    <property type="protein sequence ID" value="MBB4677575.1"/>
    <property type="molecule type" value="Genomic_DNA"/>
</dbReference>
<feature type="compositionally biased region" description="Low complexity" evidence="1">
    <location>
        <begin position="141"/>
        <end position="151"/>
    </location>
</feature>
<dbReference type="InterPro" id="IPR046282">
    <property type="entry name" value="DUF6319"/>
</dbReference>
<comment type="caution">
    <text evidence="2">The sequence shown here is derived from an EMBL/GenBank/DDBJ whole genome shotgun (WGS) entry which is preliminary data.</text>
</comment>